<evidence type="ECO:0000256" key="1">
    <source>
        <dbReference type="ARBA" id="ARBA00004123"/>
    </source>
</evidence>
<keyword evidence="6" id="KW-0653">Protein transport</keyword>
<evidence type="ECO:0000256" key="5">
    <source>
        <dbReference type="ARBA" id="ARBA00022490"/>
    </source>
</evidence>
<dbReference type="WBParaSite" id="EEL_0000875201-mRNA-1">
    <property type="protein sequence ID" value="EEL_0000875201-mRNA-1"/>
    <property type="gene ID" value="EEL_0000875201"/>
</dbReference>
<evidence type="ECO:0000313" key="8">
    <source>
        <dbReference type="Proteomes" id="UP000050640"/>
    </source>
</evidence>
<comment type="similarity">
    <text evidence="3">Belongs to the exportin family.</text>
</comment>
<keyword evidence="8" id="KW-1185">Reference proteome</keyword>
<proteinExistence type="inferred from homology"/>
<keyword evidence="4" id="KW-0813">Transport</keyword>
<evidence type="ECO:0000256" key="3">
    <source>
        <dbReference type="ARBA" id="ARBA00009466"/>
    </source>
</evidence>
<dbReference type="GO" id="GO:0006611">
    <property type="term" value="P:protein export from nucleus"/>
    <property type="evidence" value="ECO:0007669"/>
    <property type="project" value="TreeGrafter"/>
</dbReference>
<evidence type="ECO:0000256" key="6">
    <source>
        <dbReference type="ARBA" id="ARBA00022927"/>
    </source>
</evidence>
<dbReference type="PANTHER" id="PTHR12596:SF1">
    <property type="entry name" value="EXPORTIN-4"/>
    <property type="match status" value="1"/>
</dbReference>
<reference evidence="9" key="1">
    <citation type="submission" date="2017-02" db="UniProtKB">
        <authorList>
            <consortium name="WormBaseParasite"/>
        </authorList>
    </citation>
    <scope>IDENTIFICATION</scope>
</reference>
<sequence>MLINNVVLPDTPSNPDSEIVSIPDIPYTTSYDSKAVMPEMYSYCLMISNLLSKHPIQSLARAEGSFATFISLIPILTESFTLKLSYPNSIPLPDREIFKEILLKIGSFSSYILDEMLPKIYTILAETLEEFLQSVNTGLSIEDLENFRENMHWILLIIGYVLVEEDEEHNFVWQSKLVFHYEEVIAGKQNNLDKYVPYIEGCINAPNLLTDPSDVDIVIKIIGTVLAWCALEDTLLKDHGVTVLNIGLCNTSLWCIKRLVSAIGMHIQKFGTADPLAKATENITQLLVDFSLQKSFRVLGIMGDERKTCTDAIELLATLAHVMYHETSKSIFLFSYLSAIKTDQVLVRSALLKVLIQIGSIISDEVKQKTLFEMILVPIRTKFVSMCKDPLERNENFDDLLDCFCAVVHGTNKCTAGFLFEYLRPVLKSSVCLLNEFKDSEIIIGAILQFFDCLTKQINLYCDNHEDMLFIYEMLLLVMRLYEVDHKERYKKLSDKEKASELVLLLEILVNILNKRNQPINWITGELEFTGNRSSIVSTAYNLVICVTGHELLKRMFNFSFYRFLRYSAEMAPECIVKYSPENLLVTVELLKNGLQVDNEKDDLLCNLKDRFEQEISINSALAIAHLSTYFANTTTKSEMATKMFALVIEPVFLMCLNAPWQEDALSSAISTALYSLLCCDEEGCKMYVKTLLSREDNQSNRGTLRNAFRTLMSFSPGKHPDKNEKHEFRDRLKQFLTQVEGLLAIG</sequence>
<dbReference type="InterPro" id="IPR044189">
    <property type="entry name" value="XPO4/7-like"/>
</dbReference>
<dbReference type="AlphaFoldDB" id="A0A0R3S230"/>
<dbReference type="PANTHER" id="PTHR12596">
    <property type="entry name" value="EXPORTIN 4,7-RELATED"/>
    <property type="match status" value="1"/>
</dbReference>
<dbReference type="STRING" id="1147741.A0A0R3S230"/>
<protein>
    <submittedName>
        <fullName evidence="9">Importin-11</fullName>
    </submittedName>
</protein>
<evidence type="ECO:0000256" key="4">
    <source>
        <dbReference type="ARBA" id="ARBA00022448"/>
    </source>
</evidence>
<evidence type="ECO:0000313" key="9">
    <source>
        <dbReference type="WBParaSite" id="EEL_0000875201-mRNA-1"/>
    </source>
</evidence>
<keyword evidence="5" id="KW-0963">Cytoplasm</keyword>
<dbReference type="GO" id="GO:0005049">
    <property type="term" value="F:nuclear export signal receptor activity"/>
    <property type="evidence" value="ECO:0007669"/>
    <property type="project" value="InterPro"/>
</dbReference>
<keyword evidence="7" id="KW-0539">Nucleus</keyword>
<dbReference type="Proteomes" id="UP000050640">
    <property type="component" value="Unplaced"/>
</dbReference>
<name>A0A0R3S230_9BILA</name>
<evidence type="ECO:0000256" key="7">
    <source>
        <dbReference type="ARBA" id="ARBA00023242"/>
    </source>
</evidence>
<dbReference type="GO" id="GO:0005737">
    <property type="term" value="C:cytoplasm"/>
    <property type="evidence" value="ECO:0007669"/>
    <property type="project" value="UniProtKB-SubCell"/>
</dbReference>
<organism evidence="8 9">
    <name type="scientific">Elaeophora elaphi</name>
    <dbReference type="NCBI Taxonomy" id="1147741"/>
    <lineage>
        <taxon>Eukaryota</taxon>
        <taxon>Metazoa</taxon>
        <taxon>Ecdysozoa</taxon>
        <taxon>Nematoda</taxon>
        <taxon>Chromadorea</taxon>
        <taxon>Rhabditida</taxon>
        <taxon>Spirurina</taxon>
        <taxon>Spiruromorpha</taxon>
        <taxon>Filarioidea</taxon>
        <taxon>Onchocercidae</taxon>
        <taxon>Elaeophora</taxon>
    </lineage>
</organism>
<evidence type="ECO:0000256" key="2">
    <source>
        <dbReference type="ARBA" id="ARBA00004496"/>
    </source>
</evidence>
<accession>A0A0R3S230</accession>
<comment type="subcellular location">
    <subcellularLocation>
        <location evidence="2">Cytoplasm</location>
    </subcellularLocation>
    <subcellularLocation>
        <location evidence="1">Nucleus</location>
    </subcellularLocation>
</comment>
<dbReference type="GO" id="GO:0005643">
    <property type="term" value="C:nuclear pore"/>
    <property type="evidence" value="ECO:0007669"/>
    <property type="project" value="TreeGrafter"/>
</dbReference>